<gene>
    <name evidence="1" type="ORF">CP500_008985</name>
</gene>
<accession>A0A2G4F201</accession>
<name>A0A2G4F201_9CYAN</name>
<dbReference type="EMBL" id="NXIB02000041">
    <property type="protein sequence ID" value="PHX55768.1"/>
    <property type="molecule type" value="Genomic_DNA"/>
</dbReference>
<reference evidence="1" key="1">
    <citation type="submission" date="2017-10" db="EMBL/GenBank/DDBJ databases">
        <title>Draft genome sequence of the planktic cyanobacteria Tychonema bourrellyi isolated from alpine lentic freshwater.</title>
        <authorList>
            <person name="Tett A."/>
            <person name="Armanini F."/>
            <person name="Asnicar F."/>
            <person name="Boscaini A."/>
            <person name="Pasolli E."/>
            <person name="Zolfo M."/>
            <person name="Donati C."/>
            <person name="Salmaso N."/>
            <person name="Segata N."/>
        </authorList>
    </citation>
    <scope>NUCLEOTIDE SEQUENCE</scope>
    <source>
        <strain evidence="1">FEM_GT703</strain>
    </source>
</reference>
<evidence type="ECO:0000313" key="2">
    <source>
        <dbReference type="Proteomes" id="UP000226442"/>
    </source>
</evidence>
<keyword evidence="2" id="KW-1185">Reference proteome</keyword>
<dbReference type="AlphaFoldDB" id="A0A2G4F201"/>
<protein>
    <submittedName>
        <fullName evidence="1">Uncharacterized protein</fullName>
    </submittedName>
</protein>
<dbReference type="Proteomes" id="UP000226442">
    <property type="component" value="Unassembled WGS sequence"/>
</dbReference>
<sequence>MWWYFILLNREGAKDAKEEGRRKKEEGRRKMQFMFDRALGFGGRLICGVYKRAIEVIYGC</sequence>
<evidence type="ECO:0000313" key="1">
    <source>
        <dbReference type="EMBL" id="PHX55768.1"/>
    </source>
</evidence>
<organism evidence="1 2">
    <name type="scientific">Tychonema bourrellyi FEM_GT703</name>
    <dbReference type="NCBI Taxonomy" id="2040638"/>
    <lineage>
        <taxon>Bacteria</taxon>
        <taxon>Bacillati</taxon>
        <taxon>Cyanobacteriota</taxon>
        <taxon>Cyanophyceae</taxon>
        <taxon>Oscillatoriophycideae</taxon>
        <taxon>Oscillatoriales</taxon>
        <taxon>Microcoleaceae</taxon>
        <taxon>Tychonema</taxon>
    </lineage>
</organism>
<comment type="caution">
    <text evidence="1">The sequence shown here is derived from an EMBL/GenBank/DDBJ whole genome shotgun (WGS) entry which is preliminary data.</text>
</comment>
<proteinExistence type="predicted"/>